<sequence length="455" mass="50873">MTKVVIAGTCDCPYFARIELLADKLAENLPRFNVTKVVKQPSEWKDFTNWVAKEHGWNVTKSPVVWRELLDQGGPGTLIGGSDEFQEYVAAYYKEYSSMTTKEMCDVSGDNTAFKAAEESEKRAEEEKRLSPSTILVIGASSPASVHLLPYLALHGLFGPNEYIQLDLYDDSNADLLHCFAESLLETSCGMLSDVHVVHDLVPSLKASKQIIFLDVVPRIQLGSEETASSHIKTTVLPLDQRKFEPRNQWLRRRYSFFSSIGLLVQTHCSPNVRILVAGNPGLDAESIKLASPINFDVAVLHKTTSPRISARQIVGLVGPVVQRVKASVAANLQVSTHDIVDVIVWGNVGSRTYIDLSQSRVYRRRGVDVGLTAGPWFSIPTMQAVRDAKWIYEEMPNDVFTKRSNVIPRYHGLSHAQSMISFLRGWWTGDFITKDQIISLVMASEGNFYQIHKD</sequence>
<dbReference type="GO" id="GO:0016615">
    <property type="term" value="F:malate dehydrogenase activity"/>
    <property type="evidence" value="ECO:0007669"/>
    <property type="project" value="InterPro"/>
</dbReference>
<organism evidence="3 4">
    <name type="scientific">Fasciola hepatica</name>
    <name type="common">Liver fluke</name>
    <dbReference type="NCBI Taxonomy" id="6192"/>
    <lineage>
        <taxon>Eukaryota</taxon>
        <taxon>Metazoa</taxon>
        <taxon>Spiralia</taxon>
        <taxon>Lophotrochozoa</taxon>
        <taxon>Platyhelminthes</taxon>
        <taxon>Trematoda</taxon>
        <taxon>Digenea</taxon>
        <taxon>Plagiorchiida</taxon>
        <taxon>Echinostomata</taxon>
        <taxon>Echinostomatoidea</taxon>
        <taxon>Fasciolidae</taxon>
        <taxon>Fasciola</taxon>
    </lineage>
</organism>
<dbReference type="PANTHER" id="PTHR23382">
    <property type="entry name" value="MALATE DEHYDROGENASE"/>
    <property type="match status" value="1"/>
</dbReference>
<evidence type="ECO:0000313" key="3">
    <source>
        <dbReference type="EMBL" id="THD24211.1"/>
    </source>
</evidence>
<comment type="caution">
    <text evidence="3">The sequence shown here is derived from an EMBL/GenBank/DDBJ whole genome shotgun (WGS) entry which is preliminary data.</text>
</comment>
<keyword evidence="4" id="KW-1185">Reference proteome</keyword>
<dbReference type="Proteomes" id="UP000230066">
    <property type="component" value="Unassembled WGS sequence"/>
</dbReference>
<dbReference type="SUPFAM" id="SSF51735">
    <property type="entry name" value="NAD(P)-binding Rossmann-fold domains"/>
    <property type="match status" value="1"/>
</dbReference>
<dbReference type="EMBL" id="JXXN02001722">
    <property type="protein sequence ID" value="THD24211.1"/>
    <property type="molecule type" value="Genomic_DNA"/>
</dbReference>
<evidence type="ECO:0000313" key="4">
    <source>
        <dbReference type="Proteomes" id="UP000230066"/>
    </source>
</evidence>
<evidence type="ECO:0000256" key="2">
    <source>
        <dbReference type="ARBA" id="ARBA00023002"/>
    </source>
</evidence>
<name>A0A4E0RCX3_FASHE</name>
<dbReference type="Gene3D" id="3.40.50.720">
    <property type="entry name" value="NAD(P)-binding Rossmann-like Domain"/>
    <property type="match status" value="1"/>
</dbReference>
<proteinExistence type="inferred from homology"/>
<accession>A0A4E0RCX3</accession>
<evidence type="ECO:0000256" key="1">
    <source>
        <dbReference type="ARBA" id="ARBA00009613"/>
    </source>
</evidence>
<keyword evidence="2" id="KW-0560">Oxidoreductase</keyword>
<dbReference type="GO" id="GO:0016616">
    <property type="term" value="F:oxidoreductase activity, acting on the CH-OH group of donors, NAD or NADP as acceptor"/>
    <property type="evidence" value="ECO:0007669"/>
    <property type="project" value="InterPro"/>
</dbReference>
<comment type="similarity">
    <text evidence="1">Belongs to the LDH/MDH superfamily. MDH type 2 family.</text>
</comment>
<reference evidence="3" key="1">
    <citation type="submission" date="2019-03" db="EMBL/GenBank/DDBJ databases">
        <title>Improved annotation for the trematode Fasciola hepatica.</title>
        <authorList>
            <person name="Choi Y.-J."/>
            <person name="Martin J."/>
            <person name="Mitreva M."/>
        </authorList>
    </citation>
    <scope>NUCLEOTIDE SEQUENCE [LARGE SCALE GENOMIC DNA]</scope>
</reference>
<dbReference type="Gene3D" id="3.90.110.10">
    <property type="entry name" value="Lactate dehydrogenase/glycoside hydrolase, family 4, C-terminal"/>
    <property type="match status" value="1"/>
</dbReference>
<dbReference type="InterPro" id="IPR036291">
    <property type="entry name" value="NAD(P)-bd_dom_sf"/>
</dbReference>
<dbReference type="InterPro" id="IPR010945">
    <property type="entry name" value="Malate_DH_type2"/>
</dbReference>
<dbReference type="InterPro" id="IPR015955">
    <property type="entry name" value="Lactate_DH/Glyco_Ohase_4_C"/>
</dbReference>
<dbReference type="AlphaFoldDB" id="A0A4E0RCX3"/>
<gene>
    <name evidence="3" type="ORF">D915_005141</name>
</gene>
<protein>
    <submittedName>
        <fullName evidence="3">Malate dehydrogenase</fullName>
    </submittedName>
</protein>
<dbReference type="SUPFAM" id="SSF56327">
    <property type="entry name" value="LDH C-terminal domain-like"/>
    <property type="match status" value="1"/>
</dbReference>
<dbReference type="GO" id="GO:0006108">
    <property type="term" value="P:malate metabolic process"/>
    <property type="evidence" value="ECO:0007669"/>
    <property type="project" value="InterPro"/>
</dbReference>